<evidence type="ECO:0000313" key="2">
    <source>
        <dbReference type="EMBL" id="KAF1988139.1"/>
    </source>
</evidence>
<dbReference type="PANTHER" id="PTHR40780">
    <property type="entry name" value="DUF3669 DOMAIN-CONTAINING PROTEIN"/>
    <property type="match status" value="1"/>
</dbReference>
<dbReference type="InterPro" id="IPR022137">
    <property type="entry name" value="Znf_prot_DUF3669"/>
</dbReference>
<gene>
    <name evidence="2" type="ORF">K402DRAFT_391910</name>
</gene>
<dbReference type="EMBL" id="ML977149">
    <property type="protein sequence ID" value="KAF1988139.1"/>
    <property type="molecule type" value="Genomic_DNA"/>
</dbReference>
<accession>A0A6G1H557</accession>
<proteinExistence type="predicted"/>
<dbReference type="OrthoDB" id="2993351at2759"/>
<evidence type="ECO:0000259" key="1">
    <source>
        <dbReference type="Pfam" id="PF12417"/>
    </source>
</evidence>
<protein>
    <recommendedName>
        <fullName evidence="1">DUF3669 domain-containing protein</fullName>
    </recommendedName>
</protein>
<name>A0A6G1H557_9PEZI</name>
<keyword evidence="3" id="KW-1185">Reference proteome</keyword>
<dbReference type="PANTHER" id="PTHR40780:SF2">
    <property type="entry name" value="DUF3669 DOMAIN-CONTAINING PROTEIN"/>
    <property type="match status" value="1"/>
</dbReference>
<dbReference type="Proteomes" id="UP000800041">
    <property type="component" value="Unassembled WGS sequence"/>
</dbReference>
<reference evidence="2" key="1">
    <citation type="journal article" date="2020" name="Stud. Mycol.">
        <title>101 Dothideomycetes genomes: a test case for predicting lifestyles and emergence of pathogens.</title>
        <authorList>
            <person name="Haridas S."/>
            <person name="Albert R."/>
            <person name="Binder M."/>
            <person name="Bloem J."/>
            <person name="Labutti K."/>
            <person name="Salamov A."/>
            <person name="Andreopoulos B."/>
            <person name="Baker S."/>
            <person name="Barry K."/>
            <person name="Bills G."/>
            <person name="Bluhm B."/>
            <person name="Cannon C."/>
            <person name="Castanera R."/>
            <person name="Culley D."/>
            <person name="Daum C."/>
            <person name="Ezra D."/>
            <person name="Gonzalez J."/>
            <person name="Henrissat B."/>
            <person name="Kuo A."/>
            <person name="Liang C."/>
            <person name="Lipzen A."/>
            <person name="Lutzoni F."/>
            <person name="Magnuson J."/>
            <person name="Mondo S."/>
            <person name="Nolan M."/>
            <person name="Ohm R."/>
            <person name="Pangilinan J."/>
            <person name="Park H.-J."/>
            <person name="Ramirez L."/>
            <person name="Alfaro M."/>
            <person name="Sun H."/>
            <person name="Tritt A."/>
            <person name="Yoshinaga Y."/>
            <person name="Zwiers L.-H."/>
            <person name="Turgeon B."/>
            <person name="Goodwin S."/>
            <person name="Spatafora J."/>
            <person name="Crous P."/>
            <person name="Grigoriev I."/>
        </authorList>
    </citation>
    <scope>NUCLEOTIDE SEQUENCE</scope>
    <source>
        <strain evidence="2">CBS 113979</strain>
    </source>
</reference>
<organism evidence="2 3">
    <name type="scientific">Aulographum hederae CBS 113979</name>
    <dbReference type="NCBI Taxonomy" id="1176131"/>
    <lineage>
        <taxon>Eukaryota</taxon>
        <taxon>Fungi</taxon>
        <taxon>Dikarya</taxon>
        <taxon>Ascomycota</taxon>
        <taxon>Pezizomycotina</taxon>
        <taxon>Dothideomycetes</taxon>
        <taxon>Pleosporomycetidae</taxon>
        <taxon>Aulographales</taxon>
        <taxon>Aulographaceae</taxon>
    </lineage>
</organism>
<sequence length="280" mass="32173">MLLRGELSIPKCHWYVASKDHAEWWQLHLNMFRGEYHEVYQARQGDVLCTERIPPISKELRHAIIDKWCPEQLRESAKINETSQDCLIRVYLGKRRFPRSTLPPRMFSLRNFNLCVDMIEELDCNMDEYRAIAETMGQALAHLHWTVGTDARDVEFVLGGARPAAEIPIPFSQLDQATAAQTTWKKATKDGETHSAVRLWLLDFNQCRPISKDVEGIKKAADAVFGNDPYYPRPLCENMTEQGLWNAFQAGYMAAGTWALEGEEHNVQMLPKRCLEAHVL</sequence>
<dbReference type="Pfam" id="PF12417">
    <property type="entry name" value="DUF3669"/>
    <property type="match status" value="1"/>
</dbReference>
<evidence type="ECO:0000313" key="3">
    <source>
        <dbReference type="Proteomes" id="UP000800041"/>
    </source>
</evidence>
<feature type="domain" description="DUF3669" evidence="1">
    <location>
        <begin position="199"/>
        <end position="261"/>
    </location>
</feature>
<dbReference type="AlphaFoldDB" id="A0A6G1H557"/>